<dbReference type="Gene3D" id="3.30.40.10">
    <property type="entry name" value="Zinc/RING finger domain, C3HC4 (zinc finger)"/>
    <property type="match status" value="1"/>
</dbReference>
<evidence type="ECO:0000259" key="21">
    <source>
        <dbReference type="PROSITE" id="PS50016"/>
    </source>
</evidence>
<feature type="compositionally biased region" description="Low complexity" evidence="20">
    <location>
        <begin position="1139"/>
        <end position="1156"/>
    </location>
</feature>
<comment type="similarity">
    <text evidence="4">Belongs to the JHDM1 histone demethylase family.</text>
</comment>
<feature type="compositionally biased region" description="Low complexity" evidence="20">
    <location>
        <begin position="181"/>
        <end position="193"/>
    </location>
</feature>
<dbReference type="InterPro" id="IPR050690">
    <property type="entry name" value="JHDM1_Histone_Demethylase"/>
</dbReference>
<feature type="compositionally biased region" description="Low complexity" evidence="20">
    <location>
        <begin position="1382"/>
        <end position="1396"/>
    </location>
</feature>
<feature type="region of interest" description="Disordered" evidence="20">
    <location>
        <begin position="1521"/>
        <end position="1595"/>
    </location>
</feature>
<evidence type="ECO:0000256" key="14">
    <source>
        <dbReference type="ARBA" id="ARBA00023015"/>
    </source>
</evidence>
<feature type="compositionally biased region" description="Polar residues" evidence="20">
    <location>
        <begin position="1097"/>
        <end position="1109"/>
    </location>
</feature>
<dbReference type="Gene3D" id="2.60.120.650">
    <property type="entry name" value="Cupin"/>
    <property type="match status" value="1"/>
</dbReference>
<dbReference type="EMBL" id="JAVHNQ010000008">
    <property type="protein sequence ID" value="KAK6340518.1"/>
    <property type="molecule type" value="Genomic_DNA"/>
</dbReference>
<protein>
    <recommendedName>
        <fullName evidence="6">JmjC domain-containing histone demethylation protein 1</fullName>
        <ecNumber evidence="5">1.14.11.27</ecNumber>
    </recommendedName>
    <alternativeName>
        <fullName evidence="17">[Histone-H3]-lysine-36 demethylase 1</fullName>
    </alternativeName>
</protein>
<dbReference type="GO" id="GO:0005634">
    <property type="term" value="C:nucleus"/>
    <property type="evidence" value="ECO:0007669"/>
    <property type="project" value="UniProtKB-SubCell"/>
</dbReference>
<dbReference type="InterPro" id="IPR019787">
    <property type="entry name" value="Znf_PHD-finger"/>
</dbReference>
<evidence type="ECO:0000256" key="12">
    <source>
        <dbReference type="ARBA" id="ARBA00023002"/>
    </source>
</evidence>
<proteinExistence type="inferred from homology"/>
<feature type="compositionally biased region" description="Polar residues" evidence="20">
    <location>
        <begin position="268"/>
        <end position="279"/>
    </location>
</feature>
<evidence type="ECO:0000256" key="4">
    <source>
        <dbReference type="ARBA" id="ARBA00008037"/>
    </source>
</evidence>
<dbReference type="InterPro" id="IPR019786">
    <property type="entry name" value="Zinc_finger_PHD-type_CS"/>
</dbReference>
<keyword evidence="9" id="KW-0862">Zinc</keyword>
<keyword evidence="14" id="KW-0805">Transcription regulation</keyword>
<evidence type="ECO:0000313" key="23">
    <source>
        <dbReference type="EMBL" id="KAK6340518.1"/>
    </source>
</evidence>
<feature type="region of interest" description="Disordered" evidence="20">
    <location>
        <begin position="393"/>
        <end position="416"/>
    </location>
</feature>
<dbReference type="GO" id="GO:0008270">
    <property type="term" value="F:zinc ion binding"/>
    <property type="evidence" value="ECO:0007669"/>
    <property type="project" value="UniProtKB-KW"/>
</dbReference>
<feature type="region of interest" description="Disordered" evidence="20">
    <location>
        <begin position="1"/>
        <end position="140"/>
    </location>
</feature>
<keyword evidence="12" id="KW-0560">Oxidoreductase</keyword>
<dbReference type="Proteomes" id="UP001375240">
    <property type="component" value="Unassembled WGS sequence"/>
</dbReference>
<evidence type="ECO:0000256" key="17">
    <source>
        <dbReference type="ARBA" id="ARBA00031083"/>
    </source>
</evidence>
<evidence type="ECO:0000256" key="10">
    <source>
        <dbReference type="ARBA" id="ARBA00022853"/>
    </source>
</evidence>
<feature type="region of interest" description="Disordered" evidence="20">
    <location>
        <begin position="1461"/>
        <end position="1484"/>
    </location>
</feature>
<comment type="caution">
    <text evidence="23">The sequence shown here is derived from an EMBL/GenBank/DDBJ whole genome shotgun (WGS) entry which is preliminary data.</text>
</comment>
<evidence type="ECO:0000256" key="6">
    <source>
        <dbReference type="ARBA" id="ARBA00015153"/>
    </source>
</evidence>
<keyword evidence="11" id="KW-0223">Dioxygenase</keyword>
<evidence type="ECO:0000256" key="13">
    <source>
        <dbReference type="ARBA" id="ARBA00023004"/>
    </source>
</evidence>
<evidence type="ECO:0000256" key="15">
    <source>
        <dbReference type="ARBA" id="ARBA00023163"/>
    </source>
</evidence>
<comment type="subcellular location">
    <subcellularLocation>
        <location evidence="3">Nucleus</location>
    </subcellularLocation>
</comment>
<dbReference type="SUPFAM" id="SSF51197">
    <property type="entry name" value="Clavaminate synthase-like"/>
    <property type="match status" value="1"/>
</dbReference>
<evidence type="ECO:0000256" key="5">
    <source>
        <dbReference type="ARBA" id="ARBA00013246"/>
    </source>
</evidence>
<feature type="compositionally biased region" description="Polar residues" evidence="20">
    <location>
        <begin position="194"/>
        <end position="203"/>
    </location>
</feature>
<dbReference type="InterPro" id="IPR001965">
    <property type="entry name" value="Znf_PHD"/>
</dbReference>
<dbReference type="SMART" id="SM00558">
    <property type="entry name" value="JmjC"/>
    <property type="match status" value="1"/>
</dbReference>
<dbReference type="PANTHER" id="PTHR23123">
    <property type="entry name" value="PHD/F-BOX CONTAINING PROTEIN"/>
    <property type="match status" value="1"/>
</dbReference>
<name>A0AAV9UIX8_9PEZI</name>
<comment type="catalytic activity">
    <reaction evidence="18">
        <text>N(6),N(6)-dimethyl-L-lysyl(36)-[histone H3] + 2 2-oxoglutarate + 2 O2 = L-lysyl(36)-[histone H3] + 2 formaldehyde + 2 succinate + 2 CO2</text>
        <dbReference type="Rhea" id="RHEA:42032"/>
        <dbReference type="Rhea" id="RHEA-COMP:9785"/>
        <dbReference type="Rhea" id="RHEA-COMP:9787"/>
        <dbReference type="ChEBI" id="CHEBI:15379"/>
        <dbReference type="ChEBI" id="CHEBI:16526"/>
        <dbReference type="ChEBI" id="CHEBI:16810"/>
        <dbReference type="ChEBI" id="CHEBI:16842"/>
        <dbReference type="ChEBI" id="CHEBI:29969"/>
        <dbReference type="ChEBI" id="CHEBI:30031"/>
        <dbReference type="ChEBI" id="CHEBI:61976"/>
        <dbReference type="EC" id="1.14.11.27"/>
    </reaction>
</comment>
<dbReference type="EC" id="1.14.11.27" evidence="5"/>
<dbReference type="SUPFAM" id="SSF57903">
    <property type="entry name" value="FYVE/PHD zinc finger"/>
    <property type="match status" value="1"/>
</dbReference>
<dbReference type="CDD" id="cd15517">
    <property type="entry name" value="PHD_TCF19_like"/>
    <property type="match status" value="1"/>
</dbReference>
<dbReference type="Pfam" id="PF02373">
    <property type="entry name" value="JmjC"/>
    <property type="match status" value="1"/>
</dbReference>
<dbReference type="InterPro" id="IPR041070">
    <property type="entry name" value="JHD"/>
</dbReference>
<keyword evidence="16" id="KW-0539">Nucleus</keyword>
<dbReference type="InterPro" id="IPR011011">
    <property type="entry name" value="Znf_FYVE_PHD"/>
</dbReference>
<feature type="compositionally biased region" description="Polar residues" evidence="20">
    <location>
        <begin position="211"/>
        <end position="220"/>
    </location>
</feature>
<dbReference type="InterPro" id="IPR003347">
    <property type="entry name" value="JmjC_dom"/>
</dbReference>
<dbReference type="PROSITE" id="PS51184">
    <property type="entry name" value="JMJC"/>
    <property type="match status" value="1"/>
</dbReference>
<keyword evidence="7" id="KW-0479">Metal-binding</keyword>
<feature type="compositionally biased region" description="Basic and acidic residues" evidence="20">
    <location>
        <begin position="8"/>
        <end position="21"/>
    </location>
</feature>
<evidence type="ECO:0000313" key="24">
    <source>
        <dbReference type="Proteomes" id="UP001375240"/>
    </source>
</evidence>
<dbReference type="InterPro" id="IPR013083">
    <property type="entry name" value="Znf_RING/FYVE/PHD"/>
</dbReference>
<feature type="domain" description="PHD-type" evidence="21">
    <location>
        <begin position="421"/>
        <end position="483"/>
    </location>
</feature>
<organism evidence="23 24">
    <name type="scientific">Orbilia brochopaga</name>
    <dbReference type="NCBI Taxonomy" id="3140254"/>
    <lineage>
        <taxon>Eukaryota</taxon>
        <taxon>Fungi</taxon>
        <taxon>Dikarya</taxon>
        <taxon>Ascomycota</taxon>
        <taxon>Pezizomycotina</taxon>
        <taxon>Orbiliomycetes</taxon>
        <taxon>Orbiliales</taxon>
        <taxon>Orbiliaceae</taxon>
        <taxon>Orbilia</taxon>
    </lineage>
</organism>
<evidence type="ECO:0000256" key="19">
    <source>
        <dbReference type="PROSITE-ProRule" id="PRU00146"/>
    </source>
</evidence>
<keyword evidence="13" id="KW-0408">Iron</keyword>
<comment type="function">
    <text evidence="2">Histone demethylase that specifically demethylates 'Lys-36' of histone H3, thereby playing a central role in histone code.</text>
</comment>
<evidence type="ECO:0000256" key="3">
    <source>
        <dbReference type="ARBA" id="ARBA00004123"/>
    </source>
</evidence>
<gene>
    <name evidence="23" type="primary">JHD1</name>
    <name evidence="23" type="ORF">TWF696_008844</name>
</gene>
<accession>A0AAV9UIX8</accession>
<dbReference type="PROSITE" id="PS50016">
    <property type="entry name" value="ZF_PHD_2"/>
    <property type="match status" value="1"/>
</dbReference>
<sequence length="1595" mass="171848">MSSNTRSKKTERTTRTSERNRKSLPSSGAEKPSSRTSGRKKEQSPEKPVLSESRDESGIDLVESLMGDEGANTPVDAEVLGQKLFEQLSKAMKKPHTPAPEPEDTSAGEPTPKLKLEDDSGQSEAGLPTPKPADDKIRAEDLEAARDLVHFFEAPRYLSEKLEGDGSDSPIGEAAITAEDTSTSVTKVTGSVSATDSTPTAESRANERTVTEPTLSSTMRPNEAAVTAHGSHDSRPKNGTRSVSALKPEARSPKLSPPVLIADDGPENENSSVDHLSTPKNAETATTIGIANIQKQTAAQPNGLAPNVDVSLPLDEIVSRASGMDDMLPRVTSPMAVDSIAGTAFPQADTSGSFLDIGSKSGTDLFGSDNPLPLLSGGINPLDISLNVEEEEDVTMTDVSRPNHSASKKTPKPTEDEDAAVDCCAECRRAVPQVRTGPRSHIVQTLWIQCDGCKKWYHNVCINATEKELNDLDKYHCEKCVPRLGPSTYRRKSSRAHTVIDYVSLNEGSRAPFKASGDSAQHPFVEPISHMQFAPDDFPRMIPELLDVDFFEQGQGFIQPIVIPASCNPRPHSLREIHLLTNGMREDGTIDVEKVSKVEKFPALIKKDKKDATPKTRSAIRVATSDQVSVARRPVDDADALGMVMPADLTVRRVAELIGFDEKVEVLDVLSQSQDKKTWTFVDWVEYFENPHKDRVKNVISQEFSYTRLSEAVRRPAVVEALDLAEQVWPDDMRSTFPKIQLYCLMGVAGSYTDFHIDFGGSSVFYHVISGKKTFFFVPPTKQNLAKYEAWSMMPDQNSIWYPSLLTNGNDNGEKMVRRVDLQAGDTMMIPSGWIHAVLTPEDALVIGGNFLTRLAIDRQIRIAEIEKNTNVPAKFRHPQFQKVMWFTALDYLQKDPLPDELFDDDDWELLIATEEVQMQRTYVAYSQYELDGLPVLADYLLRTALIVMNYITEGITQEKRKRVQNSIPKHVQDPLSTVQLFGRWMAWKRGDVVVPYWARRSWNPGEGFAGLSNSEKKSAGQKGRKARSDSSDVGKGGSPREGLRKTKPSAKLRESAPGSPSIVVTPSRQVSFSSDPKAAADKIKNFAKKNGKRAMSPTSVGAATPTSAKTRKISAGSAQTTPVASHKRQDSDTPGPARPRSGSNARRASNSQSGSTKPAATLFTPDGKPLSQAVINKGLADNHRLAETIRNKYAYSSSPKNSILGPKRTACDECRRQKIACKHKDEVALAEAEIMKELTKPTKAGVVFDASPKPATAATTSTAAAGAVAAPATPTAQMSPESQPATAPGSTSKDSTRGVNYQISKNGRPVACEACKRSRRRCMHNGQESFPPARRRSNKDKATPETDGANDSRGRRKKHTTSGGMGADDSMGEYESEPGLSDELSTLSSLDSAALQDEDSTPLDQNILDTAAGSGSGVEKAFLGGVASGSGKKSNYLGMDFESSTAGFGNYARESGLRAGVPGAGDAGEKGGDGIAADDSRAGAKRRLPEEFAAFRGAADDADDADASVFAATAATAAAAGAAGSSASSGESQAKRARVETSLFSPPEEGVLGEYFEDGDGKKKDEGADGDGDGGGDKSWESNDLPTMFNPPGA</sequence>
<evidence type="ECO:0000256" key="8">
    <source>
        <dbReference type="ARBA" id="ARBA00022771"/>
    </source>
</evidence>
<feature type="region of interest" description="Disordered" evidence="20">
    <location>
        <begin position="153"/>
        <end position="279"/>
    </location>
</feature>
<dbReference type="SMART" id="SM00249">
    <property type="entry name" value="PHD"/>
    <property type="match status" value="1"/>
</dbReference>
<feature type="compositionally biased region" description="Low complexity" evidence="20">
    <location>
        <begin position="1263"/>
        <end position="1277"/>
    </location>
</feature>
<evidence type="ECO:0000256" key="18">
    <source>
        <dbReference type="ARBA" id="ARBA00047915"/>
    </source>
</evidence>
<evidence type="ECO:0000256" key="1">
    <source>
        <dbReference type="ARBA" id="ARBA00001954"/>
    </source>
</evidence>
<reference evidence="23 24" key="1">
    <citation type="submission" date="2019-10" db="EMBL/GenBank/DDBJ databases">
        <authorList>
            <person name="Palmer J.M."/>
        </authorList>
    </citation>
    <scope>NUCLEOTIDE SEQUENCE [LARGE SCALE GENOMIC DNA]</scope>
    <source>
        <strain evidence="23 24">TWF696</strain>
    </source>
</reference>
<comment type="cofactor">
    <cofactor evidence="1">
        <name>Fe(2+)</name>
        <dbReference type="ChEBI" id="CHEBI:29033"/>
    </cofactor>
</comment>
<keyword evidence="24" id="KW-1185">Reference proteome</keyword>
<dbReference type="PROSITE" id="PS01359">
    <property type="entry name" value="ZF_PHD_1"/>
    <property type="match status" value="1"/>
</dbReference>
<feature type="compositionally biased region" description="Basic and acidic residues" evidence="20">
    <location>
        <begin position="1468"/>
        <end position="1484"/>
    </location>
</feature>
<feature type="domain" description="JmjC" evidence="22">
    <location>
        <begin position="704"/>
        <end position="868"/>
    </location>
</feature>
<feature type="compositionally biased region" description="Polar residues" evidence="20">
    <location>
        <begin position="1063"/>
        <end position="1075"/>
    </location>
</feature>
<dbReference type="Pfam" id="PF17811">
    <property type="entry name" value="JHD"/>
    <property type="match status" value="1"/>
</dbReference>
<keyword evidence="10" id="KW-0156">Chromatin regulator</keyword>
<evidence type="ECO:0000256" key="9">
    <source>
        <dbReference type="ARBA" id="ARBA00022833"/>
    </source>
</evidence>
<evidence type="ECO:0000256" key="7">
    <source>
        <dbReference type="ARBA" id="ARBA00022723"/>
    </source>
</evidence>
<feature type="region of interest" description="Disordered" evidence="20">
    <location>
        <begin position="1263"/>
        <end position="1305"/>
    </location>
</feature>
<evidence type="ECO:0000256" key="11">
    <source>
        <dbReference type="ARBA" id="ARBA00022964"/>
    </source>
</evidence>
<keyword evidence="8 19" id="KW-0863">Zinc-finger</keyword>
<feature type="compositionally biased region" description="Low complexity" evidence="20">
    <location>
        <begin position="1521"/>
        <end position="1531"/>
    </location>
</feature>
<feature type="region of interest" description="Disordered" evidence="20">
    <location>
        <begin position="1009"/>
        <end position="1169"/>
    </location>
</feature>
<feature type="region of interest" description="Disordered" evidence="20">
    <location>
        <begin position="1323"/>
        <end position="1425"/>
    </location>
</feature>
<dbReference type="GO" id="GO:0140680">
    <property type="term" value="F:histone H3K36me/H3K36me2 demethylase activity"/>
    <property type="evidence" value="ECO:0007669"/>
    <property type="project" value="UniProtKB-EC"/>
</dbReference>
<feature type="compositionally biased region" description="Polar residues" evidence="20">
    <location>
        <begin position="1278"/>
        <end position="1305"/>
    </location>
</feature>
<evidence type="ECO:0000256" key="2">
    <source>
        <dbReference type="ARBA" id="ARBA00003909"/>
    </source>
</evidence>
<evidence type="ECO:0000256" key="16">
    <source>
        <dbReference type="ARBA" id="ARBA00023242"/>
    </source>
</evidence>
<evidence type="ECO:0000256" key="20">
    <source>
        <dbReference type="SAM" id="MobiDB-lite"/>
    </source>
</evidence>
<keyword evidence="15" id="KW-0804">Transcription</keyword>
<evidence type="ECO:0000259" key="22">
    <source>
        <dbReference type="PROSITE" id="PS51184"/>
    </source>
</evidence>